<protein>
    <submittedName>
        <fullName evidence="2">Amidase signature domain-containing protein</fullName>
    </submittedName>
</protein>
<sequence length="629" mass="70943">MWDCIQCWSPSRRRSLRRLVSRTSTRTVLQTPLAAVKYQDVCHFIVSDYRYLAPSSSTNSTGLVSVFRLPDDKVTGKLEVEWVRKVADDYQTDDVFQAAFLATVLFTTSSTKANKIKLSNEARDYLRKLGNTRVVFLHAPLLLPGPYLMVRNQLRDVWRLYDDTHGTCMVTLKPQATPQDSFATFQWMGSSSQFPSFAIRSRIKTTFQPVSPIAGLRIIVKDNIHLKGTRTSQGNKAFYNTYPAQEASAPCIQRLVDKGVTVAGKSKMNSFGNWEEPLEYIDFQAPWNARGDGYQSTGGSSSGSAAALAAYEFLDLAIGTDTWGSVTRPALWCGLFGLRPSFGAVPSSGIEPFCGVYDTAGLLGRDLKKCRQFAAEWLDDRVLVKEPKPFGSIVWATDFWDIVEVNQQQMARNFIRIIKDTLTIECHDVSFSKAWAQAPPAEANGLSLVSYIDEATAAQCYDALHNCQDFRTRYKEMFKHEPYISPPNQRMWDFARTITKEKRDEGFDRLSVYRKWFRETIFSAHNSNPLVVMPLESMRPRYRDEAPDFKRPPQPGVNPLGIAAVLECPVLSVPVSEIAYHSRITDQEEQLPFVVAVMSKQGKFLLQVLKHGGMPTTVQTGRSMFQKNV</sequence>
<evidence type="ECO:0000313" key="2">
    <source>
        <dbReference type="EMBL" id="KAK4197147.1"/>
    </source>
</evidence>
<gene>
    <name evidence="2" type="ORF">QBC40DRAFT_334335</name>
</gene>
<feature type="domain" description="Amidase" evidence="1">
    <location>
        <begin position="208"/>
        <end position="376"/>
    </location>
</feature>
<dbReference type="PANTHER" id="PTHR46310">
    <property type="entry name" value="AMIDASE 1"/>
    <property type="match status" value="1"/>
</dbReference>
<comment type="caution">
    <text evidence="2">The sequence shown here is derived from an EMBL/GenBank/DDBJ whole genome shotgun (WGS) entry which is preliminary data.</text>
</comment>
<dbReference type="EMBL" id="MU863969">
    <property type="protein sequence ID" value="KAK4197147.1"/>
    <property type="molecule type" value="Genomic_DNA"/>
</dbReference>
<accession>A0AAN6XEK1</accession>
<evidence type="ECO:0000313" key="3">
    <source>
        <dbReference type="Proteomes" id="UP001303160"/>
    </source>
</evidence>
<dbReference type="PANTHER" id="PTHR46310:SF7">
    <property type="entry name" value="AMIDASE 1"/>
    <property type="match status" value="1"/>
</dbReference>
<dbReference type="Pfam" id="PF01425">
    <property type="entry name" value="Amidase"/>
    <property type="match status" value="1"/>
</dbReference>
<evidence type="ECO:0000259" key="1">
    <source>
        <dbReference type="Pfam" id="PF01425"/>
    </source>
</evidence>
<proteinExistence type="predicted"/>
<reference evidence="2" key="2">
    <citation type="submission" date="2023-05" db="EMBL/GenBank/DDBJ databases">
        <authorList>
            <consortium name="Lawrence Berkeley National Laboratory"/>
            <person name="Steindorff A."/>
            <person name="Hensen N."/>
            <person name="Bonometti L."/>
            <person name="Westerberg I."/>
            <person name="Brannstrom I.O."/>
            <person name="Guillou S."/>
            <person name="Cros-Aarteil S."/>
            <person name="Calhoun S."/>
            <person name="Haridas S."/>
            <person name="Kuo A."/>
            <person name="Mondo S."/>
            <person name="Pangilinan J."/>
            <person name="Riley R."/>
            <person name="Labutti K."/>
            <person name="Andreopoulos B."/>
            <person name="Lipzen A."/>
            <person name="Chen C."/>
            <person name="Yanf M."/>
            <person name="Daum C."/>
            <person name="Ng V."/>
            <person name="Clum A."/>
            <person name="Ohm R."/>
            <person name="Martin F."/>
            <person name="Silar P."/>
            <person name="Natvig D."/>
            <person name="Lalanne C."/>
            <person name="Gautier V."/>
            <person name="Ament-Velasquez S.L."/>
            <person name="Kruys A."/>
            <person name="Hutchinson M.I."/>
            <person name="Powell A.J."/>
            <person name="Barry K."/>
            <person name="Miller A.N."/>
            <person name="Grigoriev I.V."/>
            <person name="Debuchy R."/>
            <person name="Gladieux P."/>
            <person name="Thoren M.H."/>
            <person name="Johannesson H."/>
        </authorList>
    </citation>
    <scope>NUCLEOTIDE SEQUENCE</scope>
    <source>
        <strain evidence="2">CBS 315.58</strain>
    </source>
</reference>
<dbReference type="InterPro" id="IPR036928">
    <property type="entry name" value="AS_sf"/>
</dbReference>
<keyword evidence="3" id="KW-1185">Reference proteome</keyword>
<dbReference type="Gene3D" id="3.90.1300.10">
    <property type="entry name" value="Amidase signature (AS) domain"/>
    <property type="match status" value="1"/>
</dbReference>
<name>A0AAN6XEK1_9PEZI</name>
<reference evidence="2" key="1">
    <citation type="journal article" date="2023" name="Mol. Phylogenet. Evol.">
        <title>Genome-scale phylogeny and comparative genomics of the fungal order Sordariales.</title>
        <authorList>
            <person name="Hensen N."/>
            <person name="Bonometti L."/>
            <person name="Westerberg I."/>
            <person name="Brannstrom I.O."/>
            <person name="Guillou S."/>
            <person name="Cros-Aarteil S."/>
            <person name="Calhoun S."/>
            <person name="Haridas S."/>
            <person name="Kuo A."/>
            <person name="Mondo S."/>
            <person name="Pangilinan J."/>
            <person name="Riley R."/>
            <person name="LaButti K."/>
            <person name="Andreopoulos B."/>
            <person name="Lipzen A."/>
            <person name="Chen C."/>
            <person name="Yan M."/>
            <person name="Daum C."/>
            <person name="Ng V."/>
            <person name="Clum A."/>
            <person name="Steindorff A."/>
            <person name="Ohm R.A."/>
            <person name="Martin F."/>
            <person name="Silar P."/>
            <person name="Natvig D.O."/>
            <person name="Lalanne C."/>
            <person name="Gautier V."/>
            <person name="Ament-Velasquez S.L."/>
            <person name="Kruys A."/>
            <person name="Hutchinson M.I."/>
            <person name="Powell A.J."/>
            <person name="Barry K."/>
            <person name="Miller A.N."/>
            <person name="Grigoriev I.V."/>
            <person name="Debuchy R."/>
            <person name="Gladieux P."/>
            <person name="Hiltunen Thoren M."/>
            <person name="Johannesson H."/>
        </authorList>
    </citation>
    <scope>NUCLEOTIDE SEQUENCE</scope>
    <source>
        <strain evidence="2">CBS 315.58</strain>
    </source>
</reference>
<dbReference type="InterPro" id="IPR023631">
    <property type="entry name" value="Amidase_dom"/>
</dbReference>
<dbReference type="Proteomes" id="UP001303160">
    <property type="component" value="Unassembled WGS sequence"/>
</dbReference>
<organism evidence="2 3">
    <name type="scientific">Triangularia verruculosa</name>
    <dbReference type="NCBI Taxonomy" id="2587418"/>
    <lineage>
        <taxon>Eukaryota</taxon>
        <taxon>Fungi</taxon>
        <taxon>Dikarya</taxon>
        <taxon>Ascomycota</taxon>
        <taxon>Pezizomycotina</taxon>
        <taxon>Sordariomycetes</taxon>
        <taxon>Sordariomycetidae</taxon>
        <taxon>Sordariales</taxon>
        <taxon>Podosporaceae</taxon>
        <taxon>Triangularia</taxon>
    </lineage>
</organism>
<dbReference type="AlphaFoldDB" id="A0AAN6XEK1"/>
<dbReference type="SUPFAM" id="SSF75304">
    <property type="entry name" value="Amidase signature (AS) enzymes"/>
    <property type="match status" value="1"/>
</dbReference>